<gene>
    <name evidence="2" type="ORF">F5984_13080</name>
</gene>
<name>A0A7J5U0J5_9BACT</name>
<feature type="chain" id="PRO_5029560974" description="DUF4177 domain-containing protein" evidence="1">
    <location>
        <begin position="22"/>
        <end position="93"/>
    </location>
</feature>
<evidence type="ECO:0000313" key="3">
    <source>
        <dbReference type="Proteomes" id="UP000488299"/>
    </source>
</evidence>
<dbReference type="AlphaFoldDB" id="A0A7J5U0J5"/>
<dbReference type="RefSeq" id="WP_019986496.1">
    <property type="nucleotide sequence ID" value="NZ_WELI01000005.1"/>
</dbReference>
<evidence type="ECO:0000313" key="2">
    <source>
        <dbReference type="EMBL" id="KAB7730110.1"/>
    </source>
</evidence>
<feature type="signal peptide" evidence="1">
    <location>
        <begin position="1"/>
        <end position="21"/>
    </location>
</feature>
<evidence type="ECO:0008006" key="4">
    <source>
        <dbReference type="Google" id="ProtNLM"/>
    </source>
</evidence>
<accession>A0A7J5U0J5</accession>
<reference evidence="2 3" key="1">
    <citation type="submission" date="2019-10" db="EMBL/GenBank/DDBJ databases">
        <title>Rudanella paleaurantiibacter sp. nov., isolated from sludge.</title>
        <authorList>
            <person name="Xu S.Q."/>
        </authorList>
    </citation>
    <scope>NUCLEOTIDE SEQUENCE [LARGE SCALE GENOMIC DNA]</scope>
    <source>
        <strain evidence="2 3">HX-22-17</strain>
    </source>
</reference>
<organism evidence="2 3">
    <name type="scientific">Rudanella paleaurantiibacter</name>
    <dbReference type="NCBI Taxonomy" id="2614655"/>
    <lineage>
        <taxon>Bacteria</taxon>
        <taxon>Pseudomonadati</taxon>
        <taxon>Bacteroidota</taxon>
        <taxon>Cytophagia</taxon>
        <taxon>Cytophagales</taxon>
        <taxon>Cytophagaceae</taxon>
        <taxon>Rudanella</taxon>
    </lineage>
</organism>
<keyword evidence="1" id="KW-0732">Signal</keyword>
<sequence length="93" mass="10692">MNTKIVLALILIAGLAFYAYAKVEPQAAPAVRWQYKIWGYELRAGHGPSQEEYELNRLGQQGWEMVNFINEEQPGGPAGRRVYHVYHFKRMAP</sequence>
<evidence type="ECO:0000256" key="1">
    <source>
        <dbReference type="SAM" id="SignalP"/>
    </source>
</evidence>
<proteinExistence type="predicted"/>
<dbReference type="Proteomes" id="UP000488299">
    <property type="component" value="Unassembled WGS sequence"/>
</dbReference>
<keyword evidence="3" id="KW-1185">Reference proteome</keyword>
<comment type="caution">
    <text evidence="2">The sequence shown here is derived from an EMBL/GenBank/DDBJ whole genome shotgun (WGS) entry which is preliminary data.</text>
</comment>
<protein>
    <recommendedName>
        <fullName evidence="4">DUF4177 domain-containing protein</fullName>
    </recommendedName>
</protein>
<dbReference type="EMBL" id="WELI01000005">
    <property type="protein sequence ID" value="KAB7730110.1"/>
    <property type="molecule type" value="Genomic_DNA"/>
</dbReference>